<dbReference type="InterPro" id="IPR013324">
    <property type="entry name" value="RNA_pol_sigma_r3/r4-like"/>
</dbReference>
<evidence type="ECO:0000259" key="7">
    <source>
        <dbReference type="Pfam" id="PF08281"/>
    </source>
</evidence>
<dbReference type="Pfam" id="PF04542">
    <property type="entry name" value="Sigma70_r2"/>
    <property type="match status" value="1"/>
</dbReference>
<name>A0AAJ5WSZ1_9BACT</name>
<keyword evidence="5" id="KW-1133">Transmembrane helix</keyword>
<dbReference type="PANTHER" id="PTHR43133">
    <property type="entry name" value="RNA POLYMERASE ECF-TYPE SIGMA FACTO"/>
    <property type="match status" value="1"/>
</dbReference>
<feature type="domain" description="RNA polymerase sigma factor 70 region 4 type 2" evidence="7">
    <location>
        <begin position="130"/>
        <end position="174"/>
    </location>
</feature>
<dbReference type="InterPro" id="IPR039425">
    <property type="entry name" value="RNA_pol_sigma-70-like"/>
</dbReference>
<dbReference type="InterPro" id="IPR013325">
    <property type="entry name" value="RNA_pol_sigma_r2"/>
</dbReference>
<dbReference type="InterPro" id="IPR013249">
    <property type="entry name" value="RNA_pol_sigma70_r4_t2"/>
</dbReference>
<feature type="domain" description="RNA polymerase sigma-70 region 2" evidence="6">
    <location>
        <begin position="19"/>
        <end position="86"/>
    </location>
</feature>
<dbReference type="EMBL" id="CP119311">
    <property type="protein sequence ID" value="WEK35579.1"/>
    <property type="molecule type" value="Genomic_DNA"/>
</dbReference>
<evidence type="ECO:0000256" key="1">
    <source>
        <dbReference type="ARBA" id="ARBA00010641"/>
    </source>
</evidence>
<dbReference type="NCBIfam" id="TIGR02937">
    <property type="entry name" value="sigma70-ECF"/>
    <property type="match status" value="1"/>
</dbReference>
<sequence length="214" mass="25358">MEVVDNIFKLEQAEFKEIWRKHYGHIYGFAHSFIPNREQAEDLTVEVFVKFWKISSNFQGKDEIEIRKFLLVTTKNLCIDYLRRQQTETSRNKKLLNIIKDEVAVERMHFKETVRIEMIHKESEKQDLVQMIMQLADQLPKGCKKVFELSFYGGKTNEEISKILRIDYYTVGNQKWKALQIIRKAIDNKKIAGLLFLVSILRIISCLPLLYVPE</sequence>
<dbReference type="InterPro" id="IPR014284">
    <property type="entry name" value="RNA_pol_sigma-70_dom"/>
</dbReference>
<dbReference type="PANTHER" id="PTHR43133:SF46">
    <property type="entry name" value="RNA POLYMERASE SIGMA-70 FACTOR ECF SUBFAMILY"/>
    <property type="match status" value="1"/>
</dbReference>
<dbReference type="SUPFAM" id="SSF88659">
    <property type="entry name" value="Sigma3 and sigma4 domains of RNA polymerase sigma factors"/>
    <property type="match status" value="1"/>
</dbReference>
<dbReference type="AlphaFoldDB" id="A0AAJ5WSZ1"/>
<accession>A0AAJ5WSZ1</accession>
<proteinExistence type="inferred from homology"/>
<dbReference type="GO" id="GO:0006352">
    <property type="term" value="P:DNA-templated transcription initiation"/>
    <property type="evidence" value="ECO:0007669"/>
    <property type="project" value="InterPro"/>
</dbReference>
<keyword evidence="5" id="KW-0472">Membrane</keyword>
<comment type="similarity">
    <text evidence="1">Belongs to the sigma-70 factor family. ECF subfamily.</text>
</comment>
<reference evidence="8" key="1">
    <citation type="submission" date="2023-03" db="EMBL/GenBank/DDBJ databases">
        <title>Andean soil-derived lignocellulolytic bacterial consortium as a source of novel taxa and putative plastic-active enzymes.</title>
        <authorList>
            <person name="Diaz-Garcia L."/>
            <person name="Chuvochina M."/>
            <person name="Feuerriegel G."/>
            <person name="Bunk B."/>
            <person name="Sproer C."/>
            <person name="Streit W.R."/>
            <person name="Rodriguez L.M."/>
            <person name="Overmann J."/>
            <person name="Jimenez D.J."/>
        </authorList>
    </citation>
    <scope>NUCLEOTIDE SEQUENCE</scope>
    <source>
        <strain evidence="8">MAG 7</strain>
    </source>
</reference>
<dbReference type="InterPro" id="IPR036388">
    <property type="entry name" value="WH-like_DNA-bd_sf"/>
</dbReference>
<dbReference type="InterPro" id="IPR007627">
    <property type="entry name" value="RNA_pol_sigma70_r2"/>
</dbReference>
<dbReference type="SUPFAM" id="SSF88946">
    <property type="entry name" value="Sigma2 domain of RNA polymerase sigma factors"/>
    <property type="match status" value="1"/>
</dbReference>
<evidence type="ECO:0000256" key="3">
    <source>
        <dbReference type="ARBA" id="ARBA00023082"/>
    </source>
</evidence>
<dbReference type="GO" id="GO:0016987">
    <property type="term" value="F:sigma factor activity"/>
    <property type="evidence" value="ECO:0007669"/>
    <property type="project" value="UniProtKB-KW"/>
</dbReference>
<keyword evidence="3" id="KW-0731">Sigma factor</keyword>
<evidence type="ECO:0000259" key="6">
    <source>
        <dbReference type="Pfam" id="PF04542"/>
    </source>
</evidence>
<dbReference type="GO" id="GO:0003677">
    <property type="term" value="F:DNA binding"/>
    <property type="evidence" value="ECO:0007669"/>
    <property type="project" value="InterPro"/>
</dbReference>
<evidence type="ECO:0000313" key="9">
    <source>
        <dbReference type="Proteomes" id="UP001220610"/>
    </source>
</evidence>
<keyword evidence="2" id="KW-0805">Transcription regulation</keyword>
<evidence type="ECO:0000256" key="5">
    <source>
        <dbReference type="SAM" id="Phobius"/>
    </source>
</evidence>
<keyword evidence="4" id="KW-0804">Transcription</keyword>
<gene>
    <name evidence="8" type="ORF">P0Y53_24100</name>
</gene>
<keyword evidence="5" id="KW-0812">Transmembrane</keyword>
<dbReference type="Proteomes" id="UP001220610">
    <property type="component" value="Chromosome"/>
</dbReference>
<feature type="transmembrane region" description="Helical" evidence="5">
    <location>
        <begin position="191"/>
        <end position="211"/>
    </location>
</feature>
<dbReference type="Pfam" id="PF08281">
    <property type="entry name" value="Sigma70_r4_2"/>
    <property type="match status" value="1"/>
</dbReference>
<evidence type="ECO:0000256" key="2">
    <source>
        <dbReference type="ARBA" id="ARBA00023015"/>
    </source>
</evidence>
<dbReference type="Gene3D" id="1.10.10.10">
    <property type="entry name" value="Winged helix-like DNA-binding domain superfamily/Winged helix DNA-binding domain"/>
    <property type="match status" value="1"/>
</dbReference>
<evidence type="ECO:0000313" key="8">
    <source>
        <dbReference type="EMBL" id="WEK35579.1"/>
    </source>
</evidence>
<dbReference type="Gene3D" id="1.10.1740.10">
    <property type="match status" value="1"/>
</dbReference>
<evidence type="ECO:0000256" key="4">
    <source>
        <dbReference type="ARBA" id="ARBA00023163"/>
    </source>
</evidence>
<organism evidence="8 9">
    <name type="scientific">Candidatus Pseudobacter hemicellulosilyticus</name>
    <dbReference type="NCBI Taxonomy" id="3121375"/>
    <lineage>
        <taxon>Bacteria</taxon>
        <taxon>Pseudomonadati</taxon>
        <taxon>Bacteroidota</taxon>
        <taxon>Chitinophagia</taxon>
        <taxon>Chitinophagales</taxon>
        <taxon>Chitinophagaceae</taxon>
        <taxon>Pseudobacter</taxon>
    </lineage>
</organism>
<protein>
    <submittedName>
        <fullName evidence="8">Sigma-70 family RNA polymerase sigma factor</fullName>
    </submittedName>
</protein>